<organism evidence="2 3">
    <name type="scientific">Hoylesella timonensis</name>
    <dbReference type="NCBI Taxonomy" id="386414"/>
    <lineage>
        <taxon>Bacteria</taxon>
        <taxon>Pseudomonadati</taxon>
        <taxon>Bacteroidota</taxon>
        <taxon>Bacteroidia</taxon>
        <taxon>Bacteroidales</taxon>
        <taxon>Prevotellaceae</taxon>
        <taxon>Hoylesella</taxon>
    </lineage>
</organism>
<feature type="transmembrane region" description="Helical" evidence="1">
    <location>
        <begin position="36"/>
        <end position="59"/>
    </location>
</feature>
<feature type="transmembrane region" description="Helical" evidence="1">
    <location>
        <begin position="9"/>
        <end position="30"/>
    </location>
</feature>
<dbReference type="EMBL" id="PNGI01000012">
    <property type="protein sequence ID" value="PMC10204.1"/>
    <property type="molecule type" value="Genomic_DNA"/>
</dbReference>
<keyword evidence="1" id="KW-0812">Transmembrane</keyword>
<dbReference type="Proteomes" id="UP000235661">
    <property type="component" value="Unassembled WGS sequence"/>
</dbReference>
<keyword evidence="1" id="KW-1133">Transmembrane helix</keyword>
<comment type="caution">
    <text evidence="2">The sequence shown here is derived from an EMBL/GenBank/DDBJ whole genome shotgun (WGS) entry which is preliminary data.</text>
</comment>
<protein>
    <submittedName>
        <fullName evidence="2">Uncharacterized protein</fullName>
    </submittedName>
</protein>
<dbReference type="AlphaFoldDB" id="A0A2N6Q5B6"/>
<gene>
    <name evidence="2" type="ORF">CJ232_06730</name>
</gene>
<evidence type="ECO:0000313" key="2">
    <source>
        <dbReference type="EMBL" id="PMC10204.1"/>
    </source>
</evidence>
<proteinExistence type="predicted"/>
<keyword evidence="1" id="KW-0472">Membrane</keyword>
<accession>A0A2N6Q5B6</accession>
<name>A0A2N6Q5B6_9BACT</name>
<evidence type="ECO:0000256" key="1">
    <source>
        <dbReference type="SAM" id="Phobius"/>
    </source>
</evidence>
<dbReference type="STRING" id="1122992.GCA_000455445_02333"/>
<sequence length="64" mass="7640">MDRSMKKYLFLFLLLVAICWLCNLVYYFFFQSNQLTLAHIMTWESFVFALLATGAIYFVNRGKK</sequence>
<reference evidence="2 3" key="1">
    <citation type="submission" date="2017-09" db="EMBL/GenBank/DDBJ databases">
        <title>Bacterial strain isolated from the female urinary microbiota.</title>
        <authorList>
            <person name="Thomas-White K."/>
            <person name="Kumar N."/>
            <person name="Forster S."/>
            <person name="Putonti C."/>
            <person name="Lawley T."/>
            <person name="Wolfe A.J."/>
        </authorList>
    </citation>
    <scope>NUCLEOTIDE SEQUENCE [LARGE SCALE GENOMIC DNA]</scope>
    <source>
        <strain evidence="2 3">UMB0818</strain>
    </source>
</reference>
<evidence type="ECO:0000313" key="3">
    <source>
        <dbReference type="Proteomes" id="UP000235661"/>
    </source>
</evidence>